<keyword evidence="2" id="KW-1185">Reference proteome</keyword>
<accession>A0A0H5RVM8</accession>
<dbReference type="AlphaFoldDB" id="A0A0H5RVM8"/>
<evidence type="ECO:0000313" key="1">
    <source>
        <dbReference type="EMBL" id="CRZ17592.1"/>
    </source>
</evidence>
<protein>
    <submittedName>
        <fullName evidence="1">Uncharacterized protein</fullName>
    </submittedName>
</protein>
<evidence type="ECO:0000313" key="2">
    <source>
        <dbReference type="Proteomes" id="UP000199147"/>
    </source>
</evidence>
<dbReference type="STRING" id="146018.BN2156_04478"/>
<gene>
    <name evidence="1" type="ORF">BN2156_04478</name>
</gene>
<dbReference type="EMBL" id="CWKH01000002">
    <property type="protein sequence ID" value="CRZ17592.1"/>
    <property type="molecule type" value="Genomic_DNA"/>
</dbReference>
<name>A0A0H5RVM8_9MYCO</name>
<proteinExistence type="predicted"/>
<organism evidence="1 2">
    <name type="scientific">Mycolicibacterium neworleansense</name>
    <dbReference type="NCBI Taxonomy" id="146018"/>
    <lineage>
        <taxon>Bacteria</taxon>
        <taxon>Bacillati</taxon>
        <taxon>Actinomycetota</taxon>
        <taxon>Actinomycetes</taxon>
        <taxon>Mycobacteriales</taxon>
        <taxon>Mycobacteriaceae</taxon>
        <taxon>Mycolicibacterium</taxon>
    </lineage>
</organism>
<reference evidence="2" key="1">
    <citation type="submission" date="2015-07" db="EMBL/GenBank/DDBJ databases">
        <authorList>
            <person name="Urmite Genomes"/>
        </authorList>
    </citation>
    <scope>NUCLEOTIDE SEQUENCE [LARGE SCALE GENOMIC DNA]</scope>
    <source>
        <strain evidence="2">type strain: ATCC 49404</strain>
    </source>
</reference>
<dbReference type="Proteomes" id="UP000199147">
    <property type="component" value="Unassembled WGS sequence"/>
</dbReference>
<sequence length="74" mass="7964">MLDELDSLEDLFPAIPAGADAYRRAAEHLAYQEGEGCAAVAYAGGQAQAKARWLRLYGRRSLDSLHELATEAAA</sequence>